<reference evidence="9 10" key="1">
    <citation type="submission" date="2020-08" db="EMBL/GenBank/DDBJ databases">
        <title>Genomic Encyclopedia of Archaeal and Bacterial Type Strains, Phase II (KMG-II): from individual species to whole genera.</title>
        <authorList>
            <person name="Goeker M."/>
        </authorList>
    </citation>
    <scope>NUCLEOTIDE SEQUENCE [LARGE SCALE GENOMIC DNA]</scope>
    <source>
        <strain evidence="9 10">DSM 23288</strain>
    </source>
</reference>
<dbReference type="EMBL" id="JACHNU010000006">
    <property type="protein sequence ID" value="MBB4664289.1"/>
    <property type="molecule type" value="Genomic_DNA"/>
</dbReference>
<feature type="transmembrane region" description="Helical" evidence="7">
    <location>
        <begin position="83"/>
        <end position="103"/>
    </location>
</feature>
<evidence type="ECO:0000256" key="7">
    <source>
        <dbReference type="RuleBase" id="RU363032"/>
    </source>
</evidence>
<keyword evidence="4 7" id="KW-0812">Transmembrane</keyword>
<dbReference type="PANTHER" id="PTHR30151">
    <property type="entry name" value="ALKANE SULFONATE ABC TRANSPORTER-RELATED, MEMBRANE SUBUNIT"/>
    <property type="match status" value="1"/>
</dbReference>
<feature type="transmembrane region" description="Helical" evidence="7">
    <location>
        <begin position="142"/>
        <end position="169"/>
    </location>
</feature>
<name>A0A840IHN6_9ACTN</name>
<dbReference type="RefSeq" id="WP_183344173.1">
    <property type="nucleotide sequence ID" value="NZ_JACHNU010000006.1"/>
</dbReference>
<keyword evidence="10" id="KW-1185">Reference proteome</keyword>
<feature type="transmembrane region" description="Helical" evidence="7">
    <location>
        <begin position="190"/>
        <end position="217"/>
    </location>
</feature>
<dbReference type="SUPFAM" id="SSF161098">
    <property type="entry name" value="MetI-like"/>
    <property type="match status" value="1"/>
</dbReference>
<organism evidence="9 10">
    <name type="scientific">Conexibacter arvalis</name>
    <dbReference type="NCBI Taxonomy" id="912552"/>
    <lineage>
        <taxon>Bacteria</taxon>
        <taxon>Bacillati</taxon>
        <taxon>Actinomycetota</taxon>
        <taxon>Thermoleophilia</taxon>
        <taxon>Solirubrobacterales</taxon>
        <taxon>Conexibacteraceae</taxon>
        <taxon>Conexibacter</taxon>
    </lineage>
</organism>
<dbReference type="Gene3D" id="1.10.3720.10">
    <property type="entry name" value="MetI-like"/>
    <property type="match status" value="1"/>
</dbReference>
<evidence type="ECO:0000313" key="10">
    <source>
        <dbReference type="Proteomes" id="UP000585272"/>
    </source>
</evidence>
<evidence type="ECO:0000256" key="4">
    <source>
        <dbReference type="ARBA" id="ARBA00022692"/>
    </source>
</evidence>
<dbReference type="InterPro" id="IPR000515">
    <property type="entry name" value="MetI-like"/>
</dbReference>
<evidence type="ECO:0000256" key="2">
    <source>
        <dbReference type="ARBA" id="ARBA00022448"/>
    </source>
</evidence>
<dbReference type="GO" id="GO:0055085">
    <property type="term" value="P:transmembrane transport"/>
    <property type="evidence" value="ECO:0007669"/>
    <property type="project" value="InterPro"/>
</dbReference>
<keyword evidence="6 7" id="KW-0472">Membrane</keyword>
<proteinExistence type="inferred from homology"/>
<feature type="transmembrane region" description="Helical" evidence="7">
    <location>
        <begin position="115"/>
        <end position="136"/>
    </location>
</feature>
<evidence type="ECO:0000256" key="6">
    <source>
        <dbReference type="ARBA" id="ARBA00023136"/>
    </source>
</evidence>
<dbReference type="Pfam" id="PF00528">
    <property type="entry name" value="BPD_transp_1"/>
    <property type="match status" value="1"/>
</dbReference>
<protein>
    <submittedName>
        <fullName evidence="9">NitT/TauT family transport system permease protein</fullName>
    </submittedName>
</protein>
<keyword evidence="2 7" id="KW-0813">Transport</keyword>
<dbReference type="GO" id="GO:0005886">
    <property type="term" value="C:plasma membrane"/>
    <property type="evidence" value="ECO:0007669"/>
    <property type="project" value="UniProtKB-SubCell"/>
</dbReference>
<evidence type="ECO:0000313" key="9">
    <source>
        <dbReference type="EMBL" id="MBB4664289.1"/>
    </source>
</evidence>
<dbReference type="CDD" id="cd06261">
    <property type="entry name" value="TM_PBP2"/>
    <property type="match status" value="1"/>
</dbReference>
<dbReference type="PANTHER" id="PTHR30151:SF20">
    <property type="entry name" value="ABC TRANSPORTER PERMEASE PROTEIN HI_0355-RELATED"/>
    <property type="match status" value="1"/>
</dbReference>
<dbReference type="PROSITE" id="PS50928">
    <property type="entry name" value="ABC_TM1"/>
    <property type="match status" value="1"/>
</dbReference>
<comment type="subcellular location">
    <subcellularLocation>
        <location evidence="1 7">Cell membrane</location>
        <topology evidence="1 7">Multi-pass membrane protein</topology>
    </subcellularLocation>
</comment>
<accession>A0A840IHN6</accession>
<dbReference type="InterPro" id="IPR035906">
    <property type="entry name" value="MetI-like_sf"/>
</dbReference>
<evidence type="ECO:0000259" key="8">
    <source>
        <dbReference type="PROSITE" id="PS50928"/>
    </source>
</evidence>
<comment type="similarity">
    <text evidence="7">Belongs to the binding-protein-dependent transport system permease family.</text>
</comment>
<dbReference type="AlphaFoldDB" id="A0A840IHN6"/>
<sequence>MSGVTSARRRRSRKRLDRETALAVGAPLVLLALLLWTWQAGVWNDLLGVKSFTLPAPSAIWDAFGESGDELLSNTLVTLGPAMLGYAIGNGLGVLAGMALTSLPRPTAARLSASLVAVQATPLVALAPVVSLYIGAGTAFKATIVAIMCFPSMVVYSQAGFTSVETSALEYMDSMEATRRQVFRKLRFPAAVPYMFTALQYTTVLALIGAIVCETLKGRNGLGYMMIEQLAGFDAPLAWAALVTLSAIGIAWYAAVGLVEGLVAPWKTARRPGR</sequence>
<keyword evidence="3" id="KW-1003">Cell membrane</keyword>
<gene>
    <name evidence="9" type="ORF">BDZ31_003892</name>
</gene>
<feature type="domain" description="ABC transmembrane type-1" evidence="8">
    <location>
        <begin position="75"/>
        <end position="260"/>
    </location>
</feature>
<comment type="caution">
    <text evidence="9">The sequence shown here is derived from an EMBL/GenBank/DDBJ whole genome shotgun (WGS) entry which is preliminary data.</text>
</comment>
<feature type="transmembrane region" description="Helical" evidence="7">
    <location>
        <begin position="21"/>
        <end position="38"/>
    </location>
</feature>
<feature type="transmembrane region" description="Helical" evidence="7">
    <location>
        <begin position="237"/>
        <end position="264"/>
    </location>
</feature>
<dbReference type="Proteomes" id="UP000585272">
    <property type="component" value="Unassembled WGS sequence"/>
</dbReference>
<evidence type="ECO:0000256" key="3">
    <source>
        <dbReference type="ARBA" id="ARBA00022475"/>
    </source>
</evidence>
<evidence type="ECO:0000256" key="5">
    <source>
        <dbReference type="ARBA" id="ARBA00022989"/>
    </source>
</evidence>
<keyword evidence="5 7" id="KW-1133">Transmembrane helix</keyword>
<evidence type="ECO:0000256" key="1">
    <source>
        <dbReference type="ARBA" id="ARBA00004651"/>
    </source>
</evidence>